<feature type="domain" description="T3SS peptide-binding chaperone" evidence="1">
    <location>
        <begin position="17"/>
        <end position="213"/>
    </location>
</feature>
<name>A0A521EY41_9ACTN</name>
<gene>
    <name evidence="2" type="ORF">SAMN06273567_106131</name>
</gene>
<sequence length="243" mass="26770">MDVQLPEHLNRLQLPFSWHIAAELCWRVPGHRVYETAPMAGHYDCLSIRGPQLRVDINRGGSVHAHGSQSRDDEPPVPLSLVRELSLAPDGVDRAVAAVLARYGMSASSKRPVTTAEPLTYRVIAAALSMHFFRNVWDCRALIPAEESAEPPALAPAWDLAGVPANRIWMLQRNHETVAHLADGWAVREDGERLNLLAAYDRGVTVEEIAARVSMPPGSRASDVAVVARPELPQRSPEWPPDL</sequence>
<evidence type="ECO:0000313" key="2">
    <source>
        <dbReference type="EMBL" id="SMO88797.1"/>
    </source>
</evidence>
<evidence type="ECO:0000259" key="1">
    <source>
        <dbReference type="Pfam" id="PF22553"/>
    </source>
</evidence>
<protein>
    <recommendedName>
        <fullName evidence="1">T3SS peptide-binding chaperone domain-containing protein</fullName>
    </recommendedName>
</protein>
<proteinExistence type="predicted"/>
<dbReference type="Pfam" id="PF22553">
    <property type="entry name" value="TY-Chap2"/>
    <property type="match status" value="1"/>
</dbReference>
<evidence type="ECO:0000313" key="3">
    <source>
        <dbReference type="Proteomes" id="UP000317484"/>
    </source>
</evidence>
<dbReference type="EMBL" id="FXTJ01000006">
    <property type="protein sequence ID" value="SMO88797.1"/>
    <property type="molecule type" value="Genomic_DNA"/>
</dbReference>
<organism evidence="2 3">
    <name type="scientific">Geodermatophilus aquaeductus</name>
    <dbReference type="NCBI Taxonomy" id="1564161"/>
    <lineage>
        <taxon>Bacteria</taxon>
        <taxon>Bacillati</taxon>
        <taxon>Actinomycetota</taxon>
        <taxon>Actinomycetes</taxon>
        <taxon>Geodermatophilales</taxon>
        <taxon>Geodermatophilaceae</taxon>
        <taxon>Geodermatophilus</taxon>
    </lineage>
</organism>
<dbReference type="Proteomes" id="UP000317484">
    <property type="component" value="Unassembled WGS sequence"/>
</dbReference>
<dbReference type="AlphaFoldDB" id="A0A521EY41"/>
<reference evidence="2 3" key="1">
    <citation type="submission" date="2017-05" db="EMBL/GenBank/DDBJ databases">
        <authorList>
            <person name="Varghese N."/>
            <person name="Submissions S."/>
        </authorList>
    </citation>
    <scope>NUCLEOTIDE SEQUENCE [LARGE SCALE GENOMIC DNA]</scope>
    <source>
        <strain evidence="2 3">DSM 46834</strain>
    </source>
</reference>
<keyword evidence="3" id="KW-1185">Reference proteome</keyword>
<dbReference type="InterPro" id="IPR054445">
    <property type="entry name" value="T3SS_chaperone_dom"/>
</dbReference>
<dbReference type="RefSeq" id="WP_142459480.1">
    <property type="nucleotide sequence ID" value="NZ_FXTJ01000006.1"/>
</dbReference>
<accession>A0A521EY41</accession>